<reference evidence="1" key="2">
    <citation type="journal article" date="2015" name="Fish Shellfish Immunol.">
        <title>Early steps in the European eel (Anguilla anguilla)-Vibrio vulnificus interaction in the gills: Role of the RtxA13 toxin.</title>
        <authorList>
            <person name="Callol A."/>
            <person name="Pajuelo D."/>
            <person name="Ebbesson L."/>
            <person name="Teles M."/>
            <person name="MacKenzie S."/>
            <person name="Amaro C."/>
        </authorList>
    </citation>
    <scope>NUCLEOTIDE SEQUENCE</scope>
</reference>
<name>A0A0E9SRK2_ANGAN</name>
<reference evidence="1" key="1">
    <citation type="submission" date="2014-11" db="EMBL/GenBank/DDBJ databases">
        <authorList>
            <person name="Amaro Gonzalez C."/>
        </authorList>
    </citation>
    <scope>NUCLEOTIDE SEQUENCE</scope>
</reference>
<dbReference type="AlphaFoldDB" id="A0A0E9SRK2"/>
<organism evidence="1">
    <name type="scientific">Anguilla anguilla</name>
    <name type="common">European freshwater eel</name>
    <name type="synonym">Muraena anguilla</name>
    <dbReference type="NCBI Taxonomy" id="7936"/>
    <lineage>
        <taxon>Eukaryota</taxon>
        <taxon>Metazoa</taxon>
        <taxon>Chordata</taxon>
        <taxon>Craniata</taxon>
        <taxon>Vertebrata</taxon>
        <taxon>Euteleostomi</taxon>
        <taxon>Actinopterygii</taxon>
        <taxon>Neopterygii</taxon>
        <taxon>Teleostei</taxon>
        <taxon>Anguilliformes</taxon>
        <taxon>Anguillidae</taxon>
        <taxon>Anguilla</taxon>
    </lineage>
</organism>
<dbReference type="EMBL" id="GBXM01064710">
    <property type="protein sequence ID" value="JAH43867.1"/>
    <property type="molecule type" value="Transcribed_RNA"/>
</dbReference>
<accession>A0A0E9SRK2</accession>
<evidence type="ECO:0000313" key="1">
    <source>
        <dbReference type="EMBL" id="JAH43867.1"/>
    </source>
</evidence>
<protein>
    <submittedName>
        <fullName evidence="1">Uncharacterized protein</fullName>
    </submittedName>
</protein>
<sequence length="18" mass="2292">MKQIMQFLLLDFVHMYSF</sequence>
<proteinExistence type="predicted"/>